<name>A0A9W7XUZ9_9FUNG</name>
<keyword evidence="4" id="KW-1185">Reference proteome</keyword>
<gene>
    <name evidence="3" type="ORF">LPJ53_005770</name>
</gene>
<evidence type="ECO:0000313" key="4">
    <source>
        <dbReference type="Proteomes" id="UP001149813"/>
    </source>
</evidence>
<organism evidence="3 4">
    <name type="scientific">Coemansia erecta</name>
    <dbReference type="NCBI Taxonomy" id="147472"/>
    <lineage>
        <taxon>Eukaryota</taxon>
        <taxon>Fungi</taxon>
        <taxon>Fungi incertae sedis</taxon>
        <taxon>Zoopagomycota</taxon>
        <taxon>Kickxellomycotina</taxon>
        <taxon>Kickxellomycetes</taxon>
        <taxon>Kickxellales</taxon>
        <taxon>Kickxellaceae</taxon>
        <taxon>Coemansia</taxon>
    </lineage>
</organism>
<dbReference type="Proteomes" id="UP001149813">
    <property type="component" value="Unassembled WGS sequence"/>
</dbReference>
<protein>
    <submittedName>
        <fullName evidence="3">Uncharacterized protein</fullName>
    </submittedName>
</protein>
<feature type="region of interest" description="Disordered" evidence="2">
    <location>
        <begin position="606"/>
        <end position="631"/>
    </location>
</feature>
<evidence type="ECO:0000313" key="3">
    <source>
        <dbReference type="EMBL" id="KAJ1719482.1"/>
    </source>
</evidence>
<feature type="coiled-coil region" evidence="1">
    <location>
        <begin position="23"/>
        <end position="50"/>
    </location>
</feature>
<feature type="compositionally biased region" description="Basic residues" evidence="2">
    <location>
        <begin position="257"/>
        <end position="266"/>
    </location>
</feature>
<dbReference type="EMBL" id="JANBOJ010000393">
    <property type="protein sequence ID" value="KAJ1719482.1"/>
    <property type="molecule type" value="Genomic_DNA"/>
</dbReference>
<accession>A0A9W7XUZ9</accession>
<evidence type="ECO:0000256" key="2">
    <source>
        <dbReference type="SAM" id="MobiDB-lite"/>
    </source>
</evidence>
<evidence type="ECO:0000256" key="1">
    <source>
        <dbReference type="SAM" id="Coils"/>
    </source>
</evidence>
<proteinExistence type="predicted"/>
<feature type="region of interest" description="Disordered" evidence="2">
    <location>
        <begin position="231"/>
        <end position="273"/>
    </location>
</feature>
<sequence length="631" mass="73239">MYEANQMVTAYENNIALHFGNYLRAVANKLLRVKERKAQLRAQLAAQNRHRTDINSTIQTLITQPTANVKRVLLHGNLDDPLIDNANRALLELLRAVFDSYPDDFHFHNSTEKANYKDGDIEADSQIRPRYHLHAFYELVQIMQKHNMHLPCVFPLRTSWIPAHTHIDTKVLCSQILGMSDKEPDLVKRAWDLVVNLNHPGFKMSGSKDENLARHFFGSVDTDGVSISITKKTRAEKSRNKGRQVVKDREPRDKPNNRKAKSKRKHGTSEPAVPFRADIPYIHDLTQQELLDTKGKVLLLDPGRRDVFHGIHENSTPENPMCYRLTQQQLISQRRTRRFQKILLKAKRSSTLGNVQSTEDFLATASNRTLDPTEFDMYIVKRSMVWDILSEFYSATQTVHVQSAHQIHKLRREYLARPPRNYPLHRKLRLSAYINRKRTDAYIARDIRKRFGKDTIIALGNWSAPMSCYHVPQRGKGWRKMFRKHNFQVLLIDEFRTSSICPACESHSLETFHRVPNPRPYRYYQAINQGKDPNIICHGLQRCTNVTCMGFVKKNGIWSWGYKLWNRDMAAACNFLRILNSLRNHGSVPPEFQRSWMQQQAVATNVHGTDTNPQPPPTRRRLNQSATQHPR</sequence>
<feature type="compositionally biased region" description="Basic and acidic residues" evidence="2">
    <location>
        <begin position="233"/>
        <end position="256"/>
    </location>
</feature>
<dbReference type="AlphaFoldDB" id="A0A9W7XUZ9"/>
<comment type="caution">
    <text evidence="3">The sequence shown here is derived from an EMBL/GenBank/DDBJ whole genome shotgun (WGS) entry which is preliminary data.</text>
</comment>
<reference evidence="3" key="1">
    <citation type="submission" date="2022-07" db="EMBL/GenBank/DDBJ databases">
        <title>Phylogenomic reconstructions and comparative analyses of Kickxellomycotina fungi.</title>
        <authorList>
            <person name="Reynolds N.K."/>
            <person name="Stajich J.E."/>
            <person name="Barry K."/>
            <person name="Grigoriev I.V."/>
            <person name="Crous P."/>
            <person name="Smith M.E."/>
        </authorList>
    </citation>
    <scope>NUCLEOTIDE SEQUENCE</scope>
    <source>
        <strain evidence="3">NBRC 32514</strain>
    </source>
</reference>
<keyword evidence="1" id="KW-0175">Coiled coil</keyword>
<dbReference type="OrthoDB" id="5591056at2759"/>